<evidence type="ECO:0000256" key="2">
    <source>
        <dbReference type="ARBA" id="ARBA00022801"/>
    </source>
</evidence>
<dbReference type="InterPro" id="IPR036380">
    <property type="entry name" value="Isochorismatase-like_sf"/>
</dbReference>
<accession>A0ABY6DQK5</accession>
<dbReference type="PANTHER" id="PTHR11080:SF2">
    <property type="entry name" value="LD05707P"/>
    <property type="match status" value="1"/>
</dbReference>
<gene>
    <name evidence="3" type="ORF">N8I74_01730</name>
</gene>
<dbReference type="PANTHER" id="PTHR11080">
    <property type="entry name" value="PYRAZINAMIDASE/NICOTINAMIDASE"/>
    <property type="match status" value="1"/>
</dbReference>
<dbReference type="Proteomes" id="UP001061302">
    <property type="component" value="Chromosome"/>
</dbReference>
<protein>
    <submittedName>
        <fullName evidence="3">Cysteine hydrolase</fullName>
    </submittedName>
</protein>
<comment type="similarity">
    <text evidence="1">Belongs to the isochorismatase family.</text>
</comment>
<keyword evidence="2 3" id="KW-0378">Hydrolase</keyword>
<dbReference type="InterPro" id="IPR052347">
    <property type="entry name" value="Isochorismatase_Nicotinamidase"/>
</dbReference>
<organism evidence="3 4">
    <name type="scientific">Chitiniphilus purpureus</name>
    <dbReference type="NCBI Taxonomy" id="2981137"/>
    <lineage>
        <taxon>Bacteria</taxon>
        <taxon>Pseudomonadati</taxon>
        <taxon>Pseudomonadota</taxon>
        <taxon>Betaproteobacteria</taxon>
        <taxon>Neisseriales</taxon>
        <taxon>Chitinibacteraceae</taxon>
        <taxon>Chitiniphilus</taxon>
    </lineage>
</organism>
<proteinExistence type="inferred from homology"/>
<dbReference type="RefSeq" id="WP_263125196.1">
    <property type="nucleotide sequence ID" value="NZ_CP106753.1"/>
</dbReference>
<dbReference type="EMBL" id="CP106753">
    <property type="protein sequence ID" value="UXY15761.1"/>
    <property type="molecule type" value="Genomic_DNA"/>
</dbReference>
<sequence length="284" mass="30909">MFKQHLLIIDPQNDFCDLPPGFRPPDPLLQGTHRAPALPVAGAHADMLRLATLIDAIGDRFNAITITLDSHQRLDIAHPTFWQDGDGTPIAPFTQIRAVDVANGRYMPRDPAATARVLDYLGALEAKGRYVHMVWPVHCEIGSWGHAVHDSLRSAYNRWEERTLGIVAKVVKGTNPWTEHYSAIEAEVPLDEDASTQANAPLVAALDVADRIVVAGEAGSHCVRATVEHLVARLPDGATRLTLLTDCMSAVAGFETQYRDFLTDMQTRGARLATSLDLAAASPA</sequence>
<dbReference type="SUPFAM" id="SSF52499">
    <property type="entry name" value="Isochorismatase-like hydrolases"/>
    <property type="match status" value="1"/>
</dbReference>
<evidence type="ECO:0000313" key="4">
    <source>
        <dbReference type="Proteomes" id="UP001061302"/>
    </source>
</evidence>
<dbReference type="GO" id="GO:0016787">
    <property type="term" value="F:hydrolase activity"/>
    <property type="evidence" value="ECO:0007669"/>
    <property type="project" value="UniProtKB-KW"/>
</dbReference>
<dbReference type="Gene3D" id="3.40.50.850">
    <property type="entry name" value="Isochorismatase-like"/>
    <property type="match status" value="1"/>
</dbReference>
<evidence type="ECO:0000313" key="3">
    <source>
        <dbReference type="EMBL" id="UXY15761.1"/>
    </source>
</evidence>
<keyword evidence="4" id="KW-1185">Reference proteome</keyword>
<evidence type="ECO:0000256" key="1">
    <source>
        <dbReference type="ARBA" id="ARBA00006336"/>
    </source>
</evidence>
<name>A0ABY6DQK5_9NEIS</name>
<reference evidence="3" key="1">
    <citation type="submission" date="2022-10" db="EMBL/GenBank/DDBJ databases">
        <title>Chitiniphilus purpureus sp. nov., a novel chitin-degrading bacterium isolated from crawfish pond sediment.</title>
        <authorList>
            <person name="Li K."/>
        </authorList>
    </citation>
    <scope>NUCLEOTIDE SEQUENCE</scope>
    <source>
        <strain evidence="3">CD1</strain>
    </source>
</reference>